<organism evidence="1 2">
    <name type="scientific">Streptomyces cacaoi</name>
    <dbReference type="NCBI Taxonomy" id="1898"/>
    <lineage>
        <taxon>Bacteria</taxon>
        <taxon>Bacillati</taxon>
        <taxon>Actinomycetota</taxon>
        <taxon>Actinomycetes</taxon>
        <taxon>Kitasatosporales</taxon>
        <taxon>Streptomycetaceae</taxon>
        <taxon>Streptomyces</taxon>
    </lineage>
</organism>
<dbReference type="Proteomes" id="UP000319210">
    <property type="component" value="Unassembled WGS sequence"/>
</dbReference>
<proteinExistence type="predicted"/>
<evidence type="ECO:0008006" key="3">
    <source>
        <dbReference type="Google" id="ProtNLM"/>
    </source>
</evidence>
<keyword evidence="2" id="KW-1185">Reference proteome</keyword>
<name>A0A4Y3R3A6_STRCI</name>
<protein>
    <recommendedName>
        <fullName evidence="3">Nitroreductase family deazaflavin-dependent oxidoreductase</fullName>
    </recommendedName>
</protein>
<dbReference type="EMBL" id="BJMM01000025">
    <property type="protein sequence ID" value="GEB51984.1"/>
    <property type="molecule type" value="Genomic_DNA"/>
</dbReference>
<dbReference type="Gene3D" id="2.30.110.10">
    <property type="entry name" value="Electron Transport, Fmn-binding Protein, Chain A"/>
    <property type="match status" value="1"/>
</dbReference>
<comment type="caution">
    <text evidence="1">The sequence shown here is derived from an EMBL/GenBank/DDBJ whole genome shotgun (WGS) entry which is preliminary data.</text>
</comment>
<dbReference type="AlphaFoldDB" id="A0A4Y3R3A6"/>
<dbReference type="OrthoDB" id="3292498at2"/>
<accession>A0A4Y3R3A6</accession>
<reference evidence="1 2" key="1">
    <citation type="submission" date="2019-06" db="EMBL/GenBank/DDBJ databases">
        <title>Whole genome shotgun sequence of Streptomyces cacaoi subsp. cacaoi NBRC 12748.</title>
        <authorList>
            <person name="Hosoyama A."/>
            <person name="Uohara A."/>
            <person name="Ohji S."/>
            <person name="Ichikawa N."/>
        </authorList>
    </citation>
    <scope>NUCLEOTIDE SEQUENCE [LARGE SCALE GENOMIC DNA]</scope>
    <source>
        <strain evidence="1 2">NBRC 12748</strain>
    </source>
</reference>
<sequence length="157" mass="17902">MSERRGPPVALFKAANHLVGPLLRSPLHGLLSRRLLVIRYEGAKTGRRYAVPVAYYRYAQDEVWVFGARTGWMSHFRRPRTARLVLRGRETRAEGTAVEDREQVADLLQELVRRLGPRAILDPYLALPRDRPPTREEALSAAGRARIARFRLTPPTP</sequence>
<evidence type="ECO:0000313" key="1">
    <source>
        <dbReference type="EMBL" id="GEB51984.1"/>
    </source>
</evidence>
<gene>
    <name evidence="1" type="ORF">SCA03_45350</name>
</gene>
<dbReference type="RefSeq" id="WP_086818457.1">
    <property type="nucleotide sequence ID" value="NZ_BJMM01000025.1"/>
</dbReference>
<dbReference type="InterPro" id="IPR012349">
    <property type="entry name" value="Split_barrel_FMN-bd"/>
</dbReference>
<evidence type="ECO:0000313" key="2">
    <source>
        <dbReference type="Proteomes" id="UP000319210"/>
    </source>
</evidence>